<organism evidence="2 3">
    <name type="scientific">Lachnospira eligens</name>
    <dbReference type="NCBI Taxonomy" id="39485"/>
    <lineage>
        <taxon>Bacteria</taxon>
        <taxon>Bacillati</taxon>
        <taxon>Bacillota</taxon>
        <taxon>Clostridia</taxon>
        <taxon>Lachnospirales</taxon>
        <taxon>Lachnospiraceae</taxon>
        <taxon>Lachnospira</taxon>
    </lineage>
</organism>
<dbReference type="Proteomes" id="UP000095780">
    <property type="component" value="Unassembled WGS sequence"/>
</dbReference>
<sequence length="33" mass="3640">MREMFGKDGMPAEMAGVMFEEMPPTQGPPGRRA</sequence>
<evidence type="ECO:0000313" key="3">
    <source>
        <dbReference type="Proteomes" id="UP000095780"/>
    </source>
</evidence>
<gene>
    <name evidence="2" type="ORF">ERS852492_01207</name>
</gene>
<feature type="region of interest" description="Disordered" evidence="1">
    <location>
        <begin position="1"/>
        <end position="33"/>
    </location>
</feature>
<protein>
    <submittedName>
        <fullName evidence="2">Uncharacterized protein</fullName>
    </submittedName>
</protein>
<proteinExistence type="predicted"/>
<name>A0A174ZF21_9FIRM</name>
<evidence type="ECO:0000256" key="1">
    <source>
        <dbReference type="SAM" id="MobiDB-lite"/>
    </source>
</evidence>
<evidence type="ECO:0000313" key="2">
    <source>
        <dbReference type="EMBL" id="CUQ83499.1"/>
    </source>
</evidence>
<accession>A0A174ZF21</accession>
<dbReference type="EMBL" id="CZBV01000003">
    <property type="protein sequence ID" value="CUQ83499.1"/>
    <property type="molecule type" value="Genomic_DNA"/>
</dbReference>
<reference evidence="2 3" key="1">
    <citation type="submission" date="2015-09" db="EMBL/GenBank/DDBJ databases">
        <authorList>
            <consortium name="Pathogen Informatics"/>
        </authorList>
    </citation>
    <scope>NUCLEOTIDE SEQUENCE [LARGE SCALE GENOMIC DNA]</scope>
    <source>
        <strain evidence="2 3">2789STDY5834878</strain>
    </source>
</reference>
<dbReference type="AlphaFoldDB" id="A0A174ZF21"/>